<dbReference type="PANTHER" id="PTHR11661:SF2">
    <property type="entry name" value="LARGE RIBOSOMAL SUBUNIT PROTEIN UL11"/>
    <property type="match status" value="1"/>
</dbReference>
<dbReference type="Gene3D" id="3.30.1550.10">
    <property type="entry name" value="Ribosomal protein L11/L12, N-terminal domain"/>
    <property type="match status" value="1"/>
</dbReference>
<organism evidence="7 8">
    <name type="scientific">Anaeramoeba ignava</name>
    <name type="common">Anaerobic marine amoeba</name>
    <dbReference type="NCBI Taxonomy" id="1746090"/>
    <lineage>
        <taxon>Eukaryota</taxon>
        <taxon>Metamonada</taxon>
        <taxon>Anaeramoebidae</taxon>
        <taxon>Anaeramoeba</taxon>
    </lineage>
</organism>
<accession>A0A9Q0RC58</accession>
<dbReference type="GO" id="GO:0003735">
    <property type="term" value="F:structural constituent of ribosome"/>
    <property type="evidence" value="ECO:0007669"/>
    <property type="project" value="InterPro"/>
</dbReference>
<evidence type="ECO:0000256" key="2">
    <source>
        <dbReference type="ARBA" id="ARBA00022980"/>
    </source>
</evidence>
<evidence type="ECO:0000313" key="8">
    <source>
        <dbReference type="Proteomes" id="UP001149090"/>
    </source>
</evidence>
<evidence type="ECO:0000256" key="4">
    <source>
        <dbReference type="RuleBase" id="RU003978"/>
    </source>
</evidence>
<keyword evidence="2 4" id="KW-0689">Ribosomal protein</keyword>
<dbReference type="SUPFAM" id="SSF46906">
    <property type="entry name" value="Ribosomal protein L11, C-terminal domain"/>
    <property type="match status" value="1"/>
</dbReference>
<dbReference type="PANTHER" id="PTHR11661">
    <property type="entry name" value="60S RIBOSOMAL PROTEIN L12"/>
    <property type="match status" value="1"/>
</dbReference>
<reference evidence="7" key="1">
    <citation type="submission" date="2022-10" db="EMBL/GenBank/DDBJ databases">
        <title>Novel sulphate-reducing endosymbionts in the free-living metamonad Anaeramoeba.</title>
        <authorList>
            <person name="Jerlstrom-Hultqvist J."/>
            <person name="Cepicka I."/>
            <person name="Gallot-Lavallee L."/>
            <person name="Salas-Leiva D."/>
            <person name="Curtis B.A."/>
            <person name="Zahonova K."/>
            <person name="Pipaliya S."/>
            <person name="Dacks J."/>
            <person name="Roger A.J."/>
        </authorList>
    </citation>
    <scope>NUCLEOTIDE SEQUENCE</scope>
    <source>
        <strain evidence="7">BMAN</strain>
    </source>
</reference>
<dbReference type="GO" id="GO:0022625">
    <property type="term" value="C:cytosolic large ribosomal subunit"/>
    <property type="evidence" value="ECO:0007669"/>
    <property type="project" value="TreeGrafter"/>
</dbReference>
<dbReference type="InterPro" id="IPR036769">
    <property type="entry name" value="Ribosomal_uL11_C_sf"/>
</dbReference>
<dbReference type="AlphaFoldDB" id="A0A9Q0RC58"/>
<dbReference type="SMART" id="SM00649">
    <property type="entry name" value="RL11"/>
    <property type="match status" value="1"/>
</dbReference>
<dbReference type="HAMAP" id="MF_00736">
    <property type="entry name" value="Ribosomal_uL11"/>
    <property type="match status" value="1"/>
</dbReference>
<dbReference type="Gene3D" id="1.10.10.250">
    <property type="entry name" value="Ribosomal protein L11, C-terminal domain"/>
    <property type="match status" value="1"/>
</dbReference>
<evidence type="ECO:0000259" key="6">
    <source>
        <dbReference type="Pfam" id="PF03946"/>
    </source>
</evidence>
<keyword evidence="3 4" id="KW-0687">Ribonucleoprotein</keyword>
<dbReference type="GO" id="GO:0006412">
    <property type="term" value="P:translation"/>
    <property type="evidence" value="ECO:0007669"/>
    <property type="project" value="InterPro"/>
</dbReference>
<dbReference type="InterPro" id="IPR020783">
    <property type="entry name" value="Ribosomal_uL11_C"/>
</dbReference>
<evidence type="ECO:0000259" key="5">
    <source>
        <dbReference type="Pfam" id="PF00298"/>
    </source>
</evidence>
<gene>
    <name evidence="7" type="ORF">M0811_07842</name>
</gene>
<protein>
    <submittedName>
        <fullName evidence="7">Ribosomal protein L12</fullName>
    </submittedName>
</protein>
<dbReference type="Pfam" id="PF00298">
    <property type="entry name" value="Ribosomal_L11"/>
    <property type="match status" value="1"/>
</dbReference>
<dbReference type="Proteomes" id="UP001149090">
    <property type="component" value="Unassembled WGS sequence"/>
</dbReference>
<dbReference type="InterPro" id="IPR036796">
    <property type="entry name" value="Ribosomal_uL11_N_sf"/>
</dbReference>
<comment type="similarity">
    <text evidence="1 4">Belongs to the universal ribosomal protein uL11 family.</text>
</comment>
<dbReference type="Pfam" id="PF03946">
    <property type="entry name" value="Ribosomal_L11_N"/>
    <property type="match status" value="1"/>
</dbReference>
<evidence type="ECO:0000313" key="7">
    <source>
        <dbReference type="EMBL" id="KAJ5074799.1"/>
    </source>
</evidence>
<dbReference type="SUPFAM" id="SSF54747">
    <property type="entry name" value="Ribosomal L11/L12e N-terminal domain"/>
    <property type="match status" value="1"/>
</dbReference>
<dbReference type="GO" id="GO:0070180">
    <property type="term" value="F:large ribosomal subunit rRNA binding"/>
    <property type="evidence" value="ECO:0007669"/>
    <property type="project" value="TreeGrafter"/>
</dbReference>
<dbReference type="FunFam" id="3.30.1550.10:FF:000002">
    <property type="entry name" value="60S ribosomal protein L12"/>
    <property type="match status" value="1"/>
</dbReference>
<dbReference type="OMA" id="QPPHDVI"/>
<keyword evidence="8" id="KW-1185">Reference proteome</keyword>
<feature type="domain" description="Large ribosomal subunit protein uL11 N-terminal" evidence="6">
    <location>
        <begin position="14"/>
        <end position="70"/>
    </location>
</feature>
<dbReference type="EMBL" id="JAPDFW010000068">
    <property type="protein sequence ID" value="KAJ5074799.1"/>
    <property type="molecule type" value="Genomic_DNA"/>
</dbReference>
<proteinExistence type="inferred from homology"/>
<dbReference type="OrthoDB" id="1478556at2759"/>
<comment type="caution">
    <text evidence="7">The sequence shown here is derived from an EMBL/GenBank/DDBJ whole genome shotgun (WGS) entry which is preliminary data.</text>
</comment>
<sequence>MPPKADQGGEATVITVRVLAGDPSGLSSLAPKIGPLGLSPKKIGDDIMAATAEWKGMKVSCRLTIRNRQAEIEVIPSAANLIIKALNEPPRERRKKIPFKHKGNLTLDQIKEMATIMRPRSLSKKFEGTVLQILGTCLAIGATVDGQSPKEITRKIKNKEIIIEDPDN</sequence>
<dbReference type="InterPro" id="IPR000911">
    <property type="entry name" value="Ribosomal_uL11"/>
</dbReference>
<evidence type="ECO:0000256" key="1">
    <source>
        <dbReference type="ARBA" id="ARBA00010537"/>
    </source>
</evidence>
<feature type="domain" description="Large ribosomal subunit protein uL11 C-terminal" evidence="5">
    <location>
        <begin position="75"/>
        <end position="144"/>
    </location>
</feature>
<evidence type="ECO:0000256" key="3">
    <source>
        <dbReference type="ARBA" id="ARBA00023274"/>
    </source>
</evidence>
<dbReference type="InterPro" id="IPR020784">
    <property type="entry name" value="Ribosomal_uL11_N"/>
</dbReference>
<name>A0A9Q0RC58_ANAIG</name>